<sequence>MLRQRRVDTSCSDPQQHLEILTSGALDSQDTEANVHSSSTFGATGPHLELQQFRSHRATPGAPAAQVPEDHIWSCSISGARRPHLEHPQLRCQRTTLGAPAAQEPEDHTWSTRSSGARGPHLELQHLRSQRTTPGAPAAQVPEDHIWSCSISGARRPHLEHPQLRCQRTTPGAPAAQEPEDHTWSTRSSGARGPHLELQHLRSQRTTPGAPAAQEPEDHTWSTRSISGARGPHLEHPQLRCQRTTSGAAASQEPEDHTWSTRSLRFQKTTSGVTAAWEVKDNIWRAGSSCARETYPHLGLRSQGFLTAVPVLDLAELEGARRSFQKLEEEFGKEHTQYSLHNVHLLHPWVLGLATHPRTLQAITAVLGPNIILLDSRFICKYPASDVPHRGEAAPYVAWHQDIKYWGFEGGPVASAWLALDDVDTENGVLWIIPGSHKQGVLEHRTAMTPGNVLSSNQEIPRHLVDAERAVACPLQAGQMSIHDGRTVHASEPNMSHRRRCGFVIRYVPTTAYPVDRMIIHKEWQRPSPECENEYTVNLDINKDITS</sequence>
<keyword evidence="4" id="KW-1185">Reference proteome</keyword>
<dbReference type="InterPro" id="IPR008775">
    <property type="entry name" value="Phytyl_CoA_dOase-like"/>
</dbReference>
<comment type="cofactor">
    <cofactor evidence="1">
        <name>Fe cation</name>
        <dbReference type="ChEBI" id="CHEBI:24875"/>
    </cofactor>
</comment>
<protein>
    <submittedName>
        <fullName evidence="3">Uncharacterized protein</fullName>
    </submittedName>
</protein>
<dbReference type="PANTHER" id="PTHR20883:SF52">
    <property type="entry name" value="ALPHA-KETOGLUTARATE-DEPENDENT HYPOPHOSPHITE DIOXYGENASE-LIKE GENE A2 [PROVISIONAL]-RELATED"/>
    <property type="match status" value="1"/>
</dbReference>
<dbReference type="AlphaFoldDB" id="A0AAV7MJY7"/>
<dbReference type="EMBL" id="JANPWB010000014">
    <property type="protein sequence ID" value="KAJ1102288.1"/>
    <property type="molecule type" value="Genomic_DNA"/>
</dbReference>
<accession>A0AAV7MJY7</accession>
<feature type="region of interest" description="Disordered" evidence="2">
    <location>
        <begin position="98"/>
        <end position="118"/>
    </location>
</feature>
<feature type="region of interest" description="Disordered" evidence="2">
    <location>
        <begin position="167"/>
        <end position="262"/>
    </location>
</feature>
<dbReference type="PANTHER" id="PTHR20883">
    <property type="entry name" value="PHYTANOYL-COA DIOXYGENASE DOMAIN CONTAINING 1"/>
    <property type="match status" value="1"/>
</dbReference>
<evidence type="ECO:0000313" key="4">
    <source>
        <dbReference type="Proteomes" id="UP001066276"/>
    </source>
</evidence>
<dbReference type="Proteomes" id="UP001066276">
    <property type="component" value="Chromosome 10"/>
</dbReference>
<evidence type="ECO:0000256" key="1">
    <source>
        <dbReference type="ARBA" id="ARBA00001962"/>
    </source>
</evidence>
<dbReference type="SUPFAM" id="SSF51197">
    <property type="entry name" value="Clavaminate synthase-like"/>
    <property type="match status" value="1"/>
</dbReference>
<name>A0AAV7MJY7_PLEWA</name>
<gene>
    <name evidence="3" type="ORF">NDU88_007340</name>
</gene>
<evidence type="ECO:0000256" key="2">
    <source>
        <dbReference type="SAM" id="MobiDB-lite"/>
    </source>
</evidence>
<dbReference type="Pfam" id="PF05721">
    <property type="entry name" value="PhyH"/>
    <property type="match status" value="1"/>
</dbReference>
<reference evidence="3" key="1">
    <citation type="journal article" date="2022" name="bioRxiv">
        <title>Sequencing and chromosome-scale assembly of the giantPleurodeles waltlgenome.</title>
        <authorList>
            <person name="Brown T."/>
            <person name="Elewa A."/>
            <person name="Iarovenko S."/>
            <person name="Subramanian E."/>
            <person name="Araus A.J."/>
            <person name="Petzold A."/>
            <person name="Susuki M."/>
            <person name="Suzuki K.-i.T."/>
            <person name="Hayashi T."/>
            <person name="Toyoda A."/>
            <person name="Oliveira C."/>
            <person name="Osipova E."/>
            <person name="Leigh N.D."/>
            <person name="Simon A."/>
            <person name="Yun M.H."/>
        </authorList>
    </citation>
    <scope>NUCLEOTIDE SEQUENCE</scope>
    <source>
        <strain evidence="3">20211129_DDA</strain>
        <tissue evidence="3">Liver</tissue>
    </source>
</reference>
<organism evidence="3 4">
    <name type="scientific">Pleurodeles waltl</name>
    <name type="common">Iberian ribbed newt</name>
    <dbReference type="NCBI Taxonomy" id="8319"/>
    <lineage>
        <taxon>Eukaryota</taxon>
        <taxon>Metazoa</taxon>
        <taxon>Chordata</taxon>
        <taxon>Craniata</taxon>
        <taxon>Vertebrata</taxon>
        <taxon>Euteleostomi</taxon>
        <taxon>Amphibia</taxon>
        <taxon>Batrachia</taxon>
        <taxon>Caudata</taxon>
        <taxon>Salamandroidea</taxon>
        <taxon>Salamandridae</taxon>
        <taxon>Pleurodelinae</taxon>
        <taxon>Pleurodeles</taxon>
    </lineage>
</organism>
<dbReference type="Gene3D" id="2.60.120.620">
    <property type="entry name" value="q2cbj1_9rhob like domain"/>
    <property type="match status" value="1"/>
</dbReference>
<comment type="caution">
    <text evidence="3">The sequence shown here is derived from an EMBL/GenBank/DDBJ whole genome shotgun (WGS) entry which is preliminary data.</text>
</comment>
<proteinExistence type="predicted"/>
<evidence type="ECO:0000313" key="3">
    <source>
        <dbReference type="EMBL" id="KAJ1102288.1"/>
    </source>
</evidence>